<dbReference type="PANTHER" id="PTHR43479:SF11">
    <property type="entry name" value="ACREF_ENVCD OPERON REPRESSOR-RELATED"/>
    <property type="match status" value="1"/>
</dbReference>
<name>A0A7W5GDZ6_9BACL</name>
<gene>
    <name evidence="4" type="ORF">FHS16_005715</name>
</gene>
<dbReference type="InterPro" id="IPR001647">
    <property type="entry name" value="HTH_TetR"/>
</dbReference>
<dbReference type="PROSITE" id="PS50977">
    <property type="entry name" value="HTH_TETR_2"/>
    <property type="match status" value="1"/>
</dbReference>
<feature type="DNA-binding region" description="H-T-H motif" evidence="2">
    <location>
        <begin position="29"/>
        <end position="48"/>
    </location>
</feature>
<evidence type="ECO:0000313" key="5">
    <source>
        <dbReference type="Proteomes" id="UP000518605"/>
    </source>
</evidence>
<organism evidence="4 5">
    <name type="scientific">Paenibacillus endophyticus</name>
    <dbReference type="NCBI Taxonomy" id="1294268"/>
    <lineage>
        <taxon>Bacteria</taxon>
        <taxon>Bacillati</taxon>
        <taxon>Bacillota</taxon>
        <taxon>Bacilli</taxon>
        <taxon>Bacillales</taxon>
        <taxon>Paenibacillaceae</taxon>
        <taxon>Paenibacillus</taxon>
    </lineage>
</organism>
<dbReference type="Proteomes" id="UP000518605">
    <property type="component" value="Unassembled WGS sequence"/>
</dbReference>
<evidence type="ECO:0000256" key="2">
    <source>
        <dbReference type="PROSITE-ProRule" id="PRU00335"/>
    </source>
</evidence>
<evidence type="ECO:0000313" key="4">
    <source>
        <dbReference type="EMBL" id="MBB3155607.1"/>
    </source>
</evidence>
<proteinExistence type="predicted"/>
<reference evidence="4 5" key="1">
    <citation type="submission" date="2020-08" db="EMBL/GenBank/DDBJ databases">
        <title>Genomic Encyclopedia of Type Strains, Phase III (KMG-III): the genomes of soil and plant-associated and newly described type strains.</title>
        <authorList>
            <person name="Whitman W."/>
        </authorList>
    </citation>
    <scope>NUCLEOTIDE SEQUENCE [LARGE SCALE GENOMIC DNA]</scope>
    <source>
        <strain evidence="4 5">CECT 8234</strain>
    </source>
</reference>
<dbReference type="RefSeq" id="WP_183570443.1">
    <property type="nucleotide sequence ID" value="NZ_CBCSLB010000026.1"/>
</dbReference>
<keyword evidence="1 2" id="KW-0238">DNA-binding</keyword>
<dbReference type="Pfam" id="PF22604">
    <property type="entry name" value="TetR_HI_0893_C"/>
    <property type="match status" value="1"/>
</dbReference>
<dbReference type="SUPFAM" id="SSF46689">
    <property type="entry name" value="Homeodomain-like"/>
    <property type="match status" value="1"/>
</dbReference>
<evidence type="ECO:0000259" key="3">
    <source>
        <dbReference type="PROSITE" id="PS50977"/>
    </source>
</evidence>
<dbReference type="PANTHER" id="PTHR43479">
    <property type="entry name" value="ACREF/ENVCD OPERON REPRESSOR-RELATED"/>
    <property type="match status" value="1"/>
</dbReference>
<dbReference type="Pfam" id="PF00440">
    <property type="entry name" value="TetR_N"/>
    <property type="match status" value="1"/>
</dbReference>
<dbReference type="Gene3D" id="1.10.357.10">
    <property type="entry name" value="Tetracycline Repressor, domain 2"/>
    <property type="match status" value="1"/>
</dbReference>
<accession>A0A7W5GDZ6</accession>
<dbReference type="EMBL" id="JACHXW010000026">
    <property type="protein sequence ID" value="MBB3155607.1"/>
    <property type="molecule type" value="Genomic_DNA"/>
</dbReference>
<comment type="caution">
    <text evidence="4">The sequence shown here is derived from an EMBL/GenBank/DDBJ whole genome shotgun (WGS) entry which is preliminary data.</text>
</comment>
<feature type="domain" description="HTH tetR-type" evidence="3">
    <location>
        <begin position="6"/>
        <end position="66"/>
    </location>
</feature>
<dbReference type="PRINTS" id="PR00455">
    <property type="entry name" value="HTHTETR"/>
</dbReference>
<protein>
    <submittedName>
        <fullName evidence="4">AcrR family transcriptional regulator</fullName>
    </submittedName>
</protein>
<sequence>MFEKYSSAQKAVLESVLKLMSQKDIQATSMSIISKESGIPTGTIYNNFGSKEEIINELFKAIADSFTASVLEGFEADLPVQDRFFRVWNNLLRASIENLPAFQFLEQYSFSPYIKEETKQDVYEKNWCYNVGLMYQEEMEQDRFIESSPRLMVQMHYGMMVYLIKSRLYNQNELTEEIMQTAIQSCWNSLSKIKWKSKPAAKV</sequence>
<dbReference type="AlphaFoldDB" id="A0A7W5GDZ6"/>
<evidence type="ECO:0000256" key="1">
    <source>
        <dbReference type="ARBA" id="ARBA00023125"/>
    </source>
</evidence>
<keyword evidence="5" id="KW-1185">Reference proteome</keyword>
<dbReference type="InterPro" id="IPR009057">
    <property type="entry name" value="Homeodomain-like_sf"/>
</dbReference>
<dbReference type="InterPro" id="IPR050624">
    <property type="entry name" value="HTH-type_Tx_Regulator"/>
</dbReference>
<dbReference type="InterPro" id="IPR054422">
    <property type="entry name" value="TetR-like_HI_0893_C"/>
</dbReference>
<dbReference type="GO" id="GO:0003677">
    <property type="term" value="F:DNA binding"/>
    <property type="evidence" value="ECO:0007669"/>
    <property type="project" value="UniProtKB-UniRule"/>
</dbReference>